<dbReference type="FunFam" id="2.40.10.10:FF:000005">
    <property type="entry name" value="Serine protease 37"/>
    <property type="match status" value="1"/>
</dbReference>
<reference evidence="7" key="1">
    <citation type="submission" date="2025-08" db="UniProtKB">
        <authorList>
            <consortium name="Ensembl"/>
        </authorList>
    </citation>
    <scope>IDENTIFICATION</scope>
</reference>
<dbReference type="Ensembl" id="ENSCCRT00010037182.1">
    <property type="protein sequence ID" value="ENSCCRP00010033898.1"/>
    <property type="gene ID" value="ENSCCRG00010014436.1"/>
</dbReference>
<dbReference type="PANTHER" id="PTHR24271:SF87">
    <property type="entry name" value="ARGININE ESTERASE-LIKE-RELATED"/>
    <property type="match status" value="1"/>
</dbReference>
<dbReference type="Proteomes" id="UP000694427">
    <property type="component" value="Unplaced"/>
</dbReference>
<keyword evidence="8" id="KW-1185">Reference proteome</keyword>
<dbReference type="InterPro" id="IPR018114">
    <property type="entry name" value="TRYPSIN_HIS"/>
</dbReference>
<evidence type="ECO:0000256" key="5">
    <source>
        <dbReference type="ARBA" id="ARBA00038868"/>
    </source>
</evidence>
<dbReference type="GO" id="GO:0006508">
    <property type="term" value="P:proteolysis"/>
    <property type="evidence" value="ECO:0007669"/>
    <property type="project" value="InterPro"/>
</dbReference>
<dbReference type="PROSITE" id="PS00134">
    <property type="entry name" value="TRYPSIN_HIS"/>
    <property type="match status" value="1"/>
</dbReference>
<dbReference type="Pfam" id="PF00089">
    <property type="entry name" value="Trypsin"/>
    <property type="match status" value="1"/>
</dbReference>
<evidence type="ECO:0000313" key="7">
    <source>
        <dbReference type="Ensembl" id="ENSCCRP00010033898.1"/>
    </source>
</evidence>
<evidence type="ECO:0000256" key="4">
    <source>
        <dbReference type="ARBA" id="ARBA00036320"/>
    </source>
</evidence>
<dbReference type="PROSITE" id="PS50240">
    <property type="entry name" value="TRYPSIN_DOM"/>
    <property type="match status" value="1"/>
</dbReference>
<dbReference type="SMART" id="SM00020">
    <property type="entry name" value="Tryp_SPc"/>
    <property type="match status" value="1"/>
</dbReference>
<reference evidence="7" key="2">
    <citation type="submission" date="2025-09" db="UniProtKB">
        <authorList>
            <consortium name="Ensembl"/>
        </authorList>
    </citation>
    <scope>IDENTIFICATION</scope>
</reference>
<dbReference type="Gene3D" id="2.40.10.10">
    <property type="entry name" value="Trypsin-like serine proteases"/>
    <property type="match status" value="1"/>
</dbReference>
<dbReference type="GO" id="GO:0004252">
    <property type="term" value="F:serine-type endopeptidase activity"/>
    <property type="evidence" value="ECO:0007669"/>
    <property type="project" value="UniProtKB-EC"/>
</dbReference>
<dbReference type="InterPro" id="IPR001314">
    <property type="entry name" value="Peptidase_S1A"/>
</dbReference>
<dbReference type="SUPFAM" id="SSF50494">
    <property type="entry name" value="Trypsin-like serine proteases"/>
    <property type="match status" value="1"/>
</dbReference>
<dbReference type="GO" id="GO:0005576">
    <property type="term" value="C:extracellular region"/>
    <property type="evidence" value="ECO:0007669"/>
    <property type="project" value="UniProtKB-SubCell"/>
</dbReference>
<dbReference type="CDD" id="cd00190">
    <property type="entry name" value="Tryp_SPc"/>
    <property type="match status" value="1"/>
</dbReference>
<name>A0A8C1JNH8_CYPCA</name>
<evidence type="ECO:0000256" key="2">
    <source>
        <dbReference type="ARBA" id="ARBA00023145"/>
    </source>
</evidence>
<keyword evidence="3" id="KW-1015">Disulfide bond</keyword>
<keyword evidence="2" id="KW-0865">Zymogen</keyword>
<dbReference type="PRINTS" id="PR00722">
    <property type="entry name" value="CHYMOTRYPSIN"/>
</dbReference>
<dbReference type="InterPro" id="IPR043504">
    <property type="entry name" value="Peptidase_S1_PA_chymotrypsin"/>
</dbReference>
<proteinExistence type="predicted"/>
<evidence type="ECO:0000256" key="3">
    <source>
        <dbReference type="ARBA" id="ARBA00023157"/>
    </source>
</evidence>
<evidence type="ECO:0000259" key="6">
    <source>
        <dbReference type="PROSITE" id="PS50240"/>
    </source>
</evidence>
<dbReference type="PANTHER" id="PTHR24271">
    <property type="entry name" value="KALLIKREIN-RELATED"/>
    <property type="match status" value="1"/>
</dbReference>
<comment type="catalytic activity">
    <reaction evidence="4">
        <text>Preferential cleavage: Arg-|-Xaa, Lys-|-Xaa.</text>
        <dbReference type="EC" id="3.4.21.4"/>
    </reaction>
</comment>
<evidence type="ECO:0000313" key="8">
    <source>
        <dbReference type="Proteomes" id="UP000694427"/>
    </source>
</evidence>
<accession>A0A8C1JNH8</accession>
<protein>
    <recommendedName>
        <fullName evidence="5">trypsin</fullName>
        <ecNumber evidence="5">3.4.21.4</ecNumber>
    </recommendedName>
</protein>
<dbReference type="EC" id="3.4.21.4" evidence="5"/>
<sequence length="257" mass="28765">YLQVVIRRSKLVQTNWALTYLSKTTGLRILPYMVSIQLNKQHICGGFLISAQWVLTAAHCWNSRCQSLTVVVGALDLRKSNIWNHIGVKHCIPHLQSSTRPYRNDIMLLMVSNCIHLNNNVQLIPLPKGGEDGTANRVCSVMGWGRQWTNGSPSARLLEAKVLIENKQKCHYGWGDEYIDSQMICYDSGGPLVCGGTAVGITSFGDLSNCNSRLKPNVYTKISAFLPWIKKNMRYVNRVCFNYPATDGTQACGNITR</sequence>
<organism evidence="7 8">
    <name type="scientific">Cyprinus carpio</name>
    <name type="common">Common carp</name>
    <dbReference type="NCBI Taxonomy" id="7962"/>
    <lineage>
        <taxon>Eukaryota</taxon>
        <taxon>Metazoa</taxon>
        <taxon>Chordata</taxon>
        <taxon>Craniata</taxon>
        <taxon>Vertebrata</taxon>
        <taxon>Euteleostomi</taxon>
        <taxon>Actinopterygii</taxon>
        <taxon>Neopterygii</taxon>
        <taxon>Teleostei</taxon>
        <taxon>Ostariophysi</taxon>
        <taxon>Cypriniformes</taxon>
        <taxon>Cyprinidae</taxon>
        <taxon>Cyprininae</taxon>
        <taxon>Cyprinus</taxon>
    </lineage>
</organism>
<comment type="subcellular location">
    <subcellularLocation>
        <location evidence="1">Secreted</location>
        <location evidence="1">Extracellular space</location>
    </subcellularLocation>
</comment>
<feature type="domain" description="Peptidase S1" evidence="6">
    <location>
        <begin position="31"/>
        <end position="234"/>
    </location>
</feature>
<dbReference type="InterPro" id="IPR009003">
    <property type="entry name" value="Peptidase_S1_PA"/>
</dbReference>
<dbReference type="InterPro" id="IPR001254">
    <property type="entry name" value="Trypsin_dom"/>
</dbReference>
<evidence type="ECO:0000256" key="1">
    <source>
        <dbReference type="ARBA" id="ARBA00004239"/>
    </source>
</evidence>
<dbReference type="AlphaFoldDB" id="A0A8C1JNH8"/>